<evidence type="ECO:0000256" key="4">
    <source>
        <dbReference type="ARBA" id="ARBA00005189"/>
    </source>
</evidence>
<dbReference type="AlphaFoldDB" id="A0A921HNB6"/>
<comment type="pathway">
    <text evidence="4">Lipid metabolism.</text>
</comment>
<reference evidence="20" key="2">
    <citation type="submission" date="2021-09" db="EMBL/GenBank/DDBJ databases">
        <authorList>
            <person name="Gilroy R."/>
        </authorList>
    </citation>
    <scope>NUCLEOTIDE SEQUENCE</scope>
    <source>
        <strain evidence="20">7318</strain>
    </source>
</reference>
<evidence type="ECO:0000256" key="2">
    <source>
        <dbReference type="ARBA" id="ARBA00004651"/>
    </source>
</evidence>
<protein>
    <recommendedName>
        <fullName evidence="7 18">Phosphatidate cytidylyltransferase</fullName>
        <ecNumber evidence="6 18">2.7.7.41</ecNumber>
    </recommendedName>
</protein>
<accession>A0A921HNB6</accession>
<evidence type="ECO:0000256" key="14">
    <source>
        <dbReference type="ARBA" id="ARBA00023098"/>
    </source>
</evidence>
<keyword evidence="11 18" id="KW-0812">Transmembrane</keyword>
<comment type="subcellular location">
    <subcellularLocation>
        <location evidence="2">Cell membrane</location>
        <topology evidence="2">Multi-pass membrane protein</topology>
    </subcellularLocation>
</comment>
<evidence type="ECO:0000256" key="11">
    <source>
        <dbReference type="ARBA" id="ARBA00022692"/>
    </source>
</evidence>
<evidence type="ECO:0000256" key="13">
    <source>
        <dbReference type="ARBA" id="ARBA00022989"/>
    </source>
</evidence>
<keyword evidence="16" id="KW-0594">Phospholipid biosynthesis</keyword>
<organism evidence="20 21">
    <name type="scientific">Megamonas hypermegale</name>
    <dbReference type="NCBI Taxonomy" id="158847"/>
    <lineage>
        <taxon>Bacteria</taxon>
        <taxon>Bacillati</taxon>
        <taxon>Bacillota</taxon>
        <taxon>Negativicutes</taxon>
        <taxon>Selenomonadales</taxon>
        <taxon>Selenomonadaceae</taxon>
        <taxon>Megamonas</taxon>
    </lineage>
</organism>
<evidence type="ECO:0000256" key="10">
    <source>
        <dbReference type="ARBA" id="ARBA00022679"/>
    </source>
</evidence>
<evidence type="ECO:0000256" key="19">
    <source>
        <dbReference type="SAM" id="Phobius"/>
    </source>
</evidence>
<feature type="transmembrane region" description="Helical" evidence="19">
    <location>
        <begin position="6"/>
        <end position="38"/>
    </location>
</feature>
<evidence type="ECO:0000256" key="3">
    <source>
        <dbReference type="ARBA" id="ARBA00005119"/>
    </source>
</evidence>
<dbReference type="InterPro" id="IPR000374">
    <property type="entry name" value="PC_trans"/>
</dbReference>
<dbReference type="GO" id="GO:0004605">
    <property type="term" value="F:phosphatidate cytidylyltransferase activity"/>
    <property type="evidence" value="ECO:0007669"/>
    <property type="project" value="UniProtKB-EC"/>
</dbReference>
<comment type="catalytic activity">
    <reaction evidence="1 18">
        <text>a 1,2-diacyl-sn-glycero-3-phosphate + CTP + H(+) = a CDP-1,2-diacyl-sn-glycerol + diphosphate</text>
        <dbReference type="Rhea" id="RHEA:16229"/>
        <dbReference type="ChEBI" id="CHEBI:15378"/>
        <dbReference type="ChEBI" id="CHEBI:33019"/>
        <dbReference type="ChEBI" id="CHEBI:37563"/>
        <dbReference type="ChEBI" id="CHEBI:58332"/>
        <dbReference type="ChEBI" id="CHEBI:58608"/>
        <dbReference type="EC" id="2.7.7.41"/>
    </reaction>
</comment>
<dbReference type="GO" id="GO:0016024">
    <property type="term" value="P:CDP-diacylglycerol biosynthetic process"/>
    <property type="evidence" value="ECO:0007669"/>
    <property type="project" value="TreeGrafter"/>
</dbReference>
<feature type="transmembrane region" description="Helical" evidence="19">
    <location>
        <begin position="75"/>
        <end position="92"/>
    </location>
</feature>
<gene>
    <name evidence="20" type="ORF">K8V65_06695</name>
</gene>
<evidence type="ECO:0000313" key="21">
    <source>
        <dbReference type="Proteomes" id="UP000780768"/>
    </source>
</evidence>
<evidence type="ECO:0000256" key="15">
    <source>
        <dbReference type="ARBA" id="ARBA00023136"/>
    </source>
</evidence>
<evidence type="ECO:0000256" key="6">
    <source>
        <dbReference type="ARBA" id="ARBA00012487"/>
    </source>
</evidence>
<dbReference type="EMBL" id="DYVR01000182">
    <property type="protein sequence ID" value="HJF85328.1"/>
    <property type="molecule type" value="Genomic_DNA"/>
</dbReference>
<evidence type="ECO:0000256" key="8">
    <source>
        <dbReference type="ARBA" id="ARBA00022475"/>
    </source>
</evidence>
<name>A0A921HNB6_9FIRM</name>
<evidence type="ECO:0000256" key="18">
    <source>
        <dbReference type="RuleBase" id="RU003938"/>
    </source>
</evidence>
<comment type="caution">
    <text evidence="20">The sequence shown here is derived from an EMBL/GenBank/DDBJ whole genome shotgun (WGS) entry which is preliminary data.</text>
</comment>
<evidence type="ECO:0000256" key="1">
    <source>
        <dbReference type="ARBA" id="ARBA00001698"/>
    </source>
</evidence>
<sequence>MLTRIISGIVGIIAAGIIIQTGSWLFIAAVLILAMLAWREYAHAFGHKGIDIPAPFGAGLTVYAILQAILLPQYVMFPFMMVLMFVFFKMIFNHASFAVHQACIMLAGIIYIALPFYHLAALRNLGGDTVLVTNSLLGDFTAGCALVWLTFIGTWASDTFAYFVGCSIGKHRLCPVISPKKSVEGFVGGIIGTMLCMAALGSFFGFDLTAMLIMGALIAVIGTLGDLVESCFKRYVGIKDSGNLIPGHGGVLDRFDSLLFTAPLVYYAAVFLLGF</sequence>
<feature type="transmembrane region" description="Helical" evidence="19">
    <location>
        <begin position="140"/>
        <end position="164"/>
    </location>
</feature>
<evidence type="ECO:0000256" key="7">
    <source>
        <dbReference type="ARBA" id="ARBA00019373"/>
    </source>
</evidence>
<evidence type="ECO:0000256" key="16">
    <source>
        <dbReference type="ARBA" id="ARBA00023209"/>
    </source>
</evidence>
<keyword evidence="13 19" id="KW-1133">Transmembrane helix</keyword>
<feature type="transmembrane region" description="Helical" evidence="19">
    <location>
        <begin position="185"/>
        <end position="204"/>
    </location>
</feature>
<keyword evidence="12 18" id="KW-0548">Nucleotidyltransferase</keyword>
<evidence type="ECO:0000313" key="20">
    <source>
        <dbReference type="EMBL" id="HJF85328.1"/>
    </source>
</evidence>
<evidence type="ECO:0000256" key="9">
    <source>
        <dbReference type="ARBA" id="ARBA00022516"/>
    </source>
</evidence>
<proteinExistence type="inferred from homology"/>
<dbReference type="PANTHER" id="PTHR46382:SF1">
    <property type="entry name" value="PHOSPHATIDATE CYTIDYLYLTRANSFERASE"/>
    <property type="match status" value="1"/>
</dbReference>
<keyword evidence="14" id="KW-0443">Lipid metabolism</keyword>
<keyword evidence="15 19" id="KW-0472">Membrane</keyword>
<keyword evidence="10 18" id="KW-0808">Transferase</keyword>
<feature type="transmembrane region" description="Helical" evidence="19">
    <location>
        <begin position="210"/>
        <end position="228"/>
    </location>
</feature>
<dbReference type="GO" id="GO:0005886">
    <property type="term" value="C:plasma membrane"/>
    <property type="evidence" value="ECO:0007669"/>
    <property type="project" value="UniProtKB-SubCell"/>
</dbReference>
<dbReference type="Pfam" id="PF01148">
    <property type="entry name" value="CTP_transf_1"/>
    <property type="match status" value="1"/>
</dbReference>
<reference evidence="20" key="1">
    <citation type="journal article" date="2021" name="PeerJ">
        <title>Extensive microbial diversity within the chicken gut microbiome revealed by metagenomics and culture.</title>
        <authorList>
            <person name="Gilroy R."/>
            <person name="Ravi A."/>
            <person name="Getino M."/>
            <person name="Pursley I."/>
            <person name="Horton D.L."/>
            <person name="Alikhan N.F."/>
            <person name="Baker D."/>
            <person name="Gharbi K."/>
            <person name="Hall N."/>
            <person name="Watson M."/>
            <person name="Adriaenssens E.M."/>
            <person name="Foster-Nyarko E."/>
            <person name="Jarju S."/>
            <person name="Secka A."/>
            <person name="Antonio M."/>
            <person name="Oren A."/>
            <person name="Chaudhuri R.R."/>
            <person name="La Ragione R."/>
            <person name="Hildebrand F."/>
            <person name="Pallen M.J."/>
        </authorList>
    </citation>
    <scope>NUCLEOTIDE SEQUENCE</scope>
    <source>
        <strain evidence="20">7318</strain>
    </source>
</reference>
<dbReference type="PANTHER" id="PTHR46382">
    <property type="entry name" value="PHOSPHATIDATE CYTIDYLYLTRANSFERASE"/>
    <property type="match status" value="1"/>
</dbReference>
<dbReference type="EC" id="2.7.7.41" evidence="6 18"/>
<keyword evidence="17" id="KW-1208">Phospholipid metabolism</keyword>
<evidence type="ECO:0000256" key="12">
    <source>
        <dbReference type="ARBA" id="ARBA00022695"/>
    </source>
</evidence>
<dbReference type="Proteomes" id="UP000780768">
    <property type="component" value="Unassembled WGS sequence"/>
</dbReference>
<comment type="similarity">
    <text evidence="5 18">Belongs to the CDS family.</text>
</comment>
<evidence type="ECO:0000256" key="5">
    <source>
        <dbReference type="ARBA" id="ARBA00010185"/>
    </source>
</evidence>
<keyword evidence="9" id="KW-0444">Lipid biosynthesis</keyword>
<comment type="pathway">
    <text evidence="3 18">Phospholipid metabolism; CDP-diacylglycerol biosynthesis; CDP-diacylglycerol from sn-glycerol 3-phosphate: step 3/3.</text>
</comment>
<evidence type="ECO:0000256" key="17">
    <source>
        <dbReference type="ARBA" id="ARBA00023264"/>
    </source>
</evidence>
<feature type="transmembrane region" description="Helical" evidence="19">
    <location>
        <begin position="99"/>
        <end position="120"/>
    </location>
</feature>
<dbReference type="PROSITE" id="PS01315">
    <property type="entry name" value="CDS"/>
    <property type="match status" value="1"/>
</dbReference>
<keyword evidence="8" id="KW-1003">Cell membrane</keyword>